<comment type="caution">
    <text evidence="3">The sequence shown here is derived from an EMBL/GenBank/DDBJ whole genome shotgun (WGS) entry which is preliminary data.</text>
</comment>
<accession>A0A5C7EU65</accession>
<dbReference type="Proteomes" id="UP000321201">
    <property type="component" value="Unassembled WGS sequence"/>
</dbReference>
<dbReference type="EMBL" id="VPFL01000025">
    <property type="protein sequence ID" value="TXF10607.1"/>
    <property type="molecule type" value="Genomic_DNA"/>
</dbReference>
<dbReference type="OrthoDB" id="9762009at2"/>
<evidence type="ECO:0000313" key="3">
    <source>
        <dbReference type="EMBL" id="TXF10607.1"/>
    </source>
</evidence>
<keyword evidence="1" id="KW-1133">Transmembrane helix</keyword>
<protein>
    <submittedName>
        <fullName evidence="3">Phosphatidylserine/phosphatidylglycerophosphate/ cardiolipin synthase family protein</fullName>
    </submittedName>
</protein>
<dbReference type="PANTHER" id="PTHR21248">
    <property type="entry name" value="CARDIOLIPIN SYNTHASE"/>
    <property type="match status" value="1"/>
</dbReference>
<dbReference type="Gene3D" id="3.30.870.10">
    <property type="entry name" value="Endonuclease Chain A"/>
    <property type="match status" value="2"/>
</dbReference>
<evidence type="ECO:0000256" key="1">
    <source>
        <dbReference type="SAM" id="Phobius"/>
    </source>
</evidence>
<feature type="domain" description="PLD phosphodiesterase" evidence="2">
    <location>
        <begin position="128"/>
        <end position="155"/>
    </location>
</feature>
<dbReference type="Pfam" id="PF13091">
    <property type="entry name" value="PLDc_2"/>
    <property type="match status" value="2"/>
</dbReference>
<dbReference type="PROSITE" id="PS50035">
    <property type="entry name" value="PLD"/>
    <property type="match status" value="2"/>
</dbReference>
<dbReference type="InParanoid" id="A0A5C7EU65"/>
<feature type="transmembrane region" description="Helical" evidence="1">
    <location>
        <begin position="422"/>
        <end position="440"/>
    </location>
</feature>
<name>A0A5C7EU65_9PROT</name>
<dbReference type="SUPFAM" id="SSF56024">
    <property type="entry name" value="Phospholipase D/nuclease"/>
    <property type="match status" value="2"/>
</dbReference>
<dbReference type="AlphaFoldDB" id="A0A5C7EU65"/>
<reference evidence="3 4" key="1">
    <citation type="submission" date="2019-08" db="EMBL/GenBank/DDBJ databases">
        <title>Pelomicrobium methylotrophicum gen. nov., sp. nov. a moderately thermophilic, facultatively anaerobic, lithoautotrophic and methylotrophic bacterium isolated from a terrestrial mud volcano.</title>
        <authorList>
            <person name="Slobodkina G.B."/>
            <person name="Merkel A.Y."/>
            <person name="Slobodkin A.I."/>
        </authorList>
    </citation>
    <scope>NUCLEOTIDE SEQUENCE [LARGE SCALE GENOMIC DNA]</scope>
    <source>
        <strain evidence="3 4">SM250</strain>
    </source>
</reference>
<organism evidence="3 4">
    <name type="scientific">Pelomicrobium methylotrophicum</name>
    <dbReference type="NCBI Taxonomy" id="2602750"/>
    <lineage>
        <taxon>Bacteria</taxon>
        <taxon>Pseudomonadati</taxon>
        <taxon>Pseudomonadota</taxon>
        <taxon>Hydrogenophilia</taxon>
        <taxon>Hydrogenophilia incertae sedis</taxon>
        <taxon>Pelomicrobium</taxon>
    </lineage>
</organism>
<dbReference type="InterPro" id="IPR001736">
    <property type="entry name" value="PLipase_D/transphosphatidylase"/>
</dbReference>
<dbReference type="CDD" id="cd09110">
    <property type="entry name" value="PLDc_CLS_1"/>
    <property type="match status" value="1"/>
</dbReference>
<dbReference type="CDD" id="cd09159">
    <property type="entry name" value="PLDc_ybhO_like_2"/>
    <property type="match status" value="1"/>
</dbReference>
<evidence type="ECO:0000313" key="4">
    <source>
        <dbReference type="Proteomes" id="UP000321201"/>
    </source>
</evidence>
<dbReference type="FunCoup" id="A0A5C7EU65">
    <property type="interactions" value="19"/>
</dbReference>
<dbReference type="InterPro" id="IPR025202">
    <property type="entry name" value="PLD-like_dom"/>
</dbReference>
<feature type="transmembrane region" description="Helical" evidence="1">
    <location>
        <begin position="446"/>
        <end position="470"/>
    </location>
</feature>
<dbReference type="RefSeq" id="WP_147800875.1">
    <property type="nucleotide sequence ID" value="NZ_VPFL01000025.1"/>
</dbReference>
<keyword evidence="4" id="KW-1185">Reference proteome</keyword>
<gene>
    <name evidence="3" type="ORF">FR698_14250</name>
</gene>
<dbReference type="GO" id="GO:0032049">
    <property type="term" value="P:cardiolipin biosynthetic process"/>
    <property type="evidence" value="ECO:0007669"/>
    <property type="project" value="UniProtKB-ARBA"/>
</dbReference>
<sequence length="492" mass="53584">MPAADPPDFIRVLADQVFSRSAGASLVTGNRLRVLCDATENYPAWEAAIEAAERQVCLEMYIIDNDHTGRRFVELLTRKAREGVEVRVLYDWFGSAHAAYGGLFRPLLEVGAEVRACNPPRLMTALGVLSRNHRKLLVVDTEVAFVSGLCIGDPWLGDPARGREPWRDTGVEIRGPAVADALWSFAESWEEAGGEVPESLLPARESIPGRGDVALRVIGTTPTTANLYRLDLLVAALARRSLWLTDAYFMATPVYLGALQNAARDGVDVRLLVPRSSDVPLISTLSRTQYRPLLEAGIRVFEWDGPMIHAKTAVADGRWARVGSTNLNLSSWFGNWELDVAIEDAGVAGELEARFLEDLRRSTEVVLSPRHRVVLSSPRERLKAVRERARSSARGAVRYAARLGGAVNAAVRGRRLLDAAEAGALATIGAGLVAVALLAWHYPAVIVAPIALVLAWVGITAVLRAVGLYWKRRQETFRGGVDGAASRRPGNP</sequence>
<dbReference type="PANTHER" id="PTHR21248:SF22">
    <property type="entry name" value="PHOSPHOLIPASE D"/>
    <property type="match status" value="1"/>
</dbReference>
<feature type="domain" description="PLD phosphodiesterase" evidence="2">
    <location>
        <begin position="304"/>
        <end position="331"/>
    </location>
</feature>
<keyword evidence="1" id="KW-0472">Membrane</keyword>
<evidence type="ECO:0000259" key="2">
    <source>
        <dbReference type="PROSITE" id="PS50035"/>
    </source>
</evidence>
<proteinExistence type="predicted"/>
<dbReference type="GO" id="GO:0030572">
    <property type="term" value="F:phosphatidyltransferase activity"/>
    <property type="evidence" value="ECO:0007669"/>
    <property type="project" value="UniProtKB-ARBA"/>
</dbReference>
<dbReference type="SMART" id="SM00155">
    <property type="entry name" value="PLDc"/>
    <property type="match status" value="2"/>
</dbReference>
<keyword evidence="1" id="KW-0812">Transmembrane</keyword>